<feature type="domain" description="WYL" evidence="1">
    <location>
        <begin position="697"/>
        <end position="759"/>
    </location>
</feature>
<evidence type="ECO:0000259" key="2">
    <source>
        <dbReference type="Pfam" id="PF13625"/>
    </source>
</evidence>
<dbReference type="RefSeq" id="WP_171199102.1">
    <property type="nucleotide sequence ID" value="NZ_JABEND010000003.1"/>
</dbReference>
<dbReference type="GO" id="GO:0003677">
    <property type="term" value="F:DNA binding"/>
    <property type="evidence" value="ECO:0007669"/>
    <property type="project" value="UniProtKB-KW"/>
</dbReference>
<dbReference type="Pfam" id="PF13280">
    <property type="entry name" value="WYL"/>
    <property type="match status" value="1"/>
</dbReference>
<feature type="domain" description="Helicase XPB/Ssl2 N-terminal" evidence="2">
    <location>
        <begin position="488"/>
        <end position="609"/>
    </location>
</feature>
<dbReference type="InterPro" id="IPR032830">
    <property type="entry name" value="XPB/Ssl2_N"/>
</dbReference>
<dbReference type="EMBL" id="JABEND010000003">
    <property type="protein sequence ID" value="NNG35404.1"/>
    <property type="molecule type" value="Genomic_DNA"/>
</dbReference>
<dbReference type="Pfam" id="PF13625">
    <property type="entry name" value="Helicase_C_3"/>
    <property type="match status" value="1"/>
</dbReference>
<accession>A0A849A2Y9</accession>
<keyword evidence="4" id="KW-1185">Reference proteome</keyword>
<dbReference type="Proteomes" id="UP000562984">
    <property type="component" value="Unassembled WGS sequence"/>
</dbReference>
<protein>
    <submittedName>
        <fullName evidence="3">DNA-binding protein</fullName>
    </submittedName>
</protein>
<dbReference type="PROSITE" id="PS52050">
    <property type="entry name" value="WYL"/>
    <property type="match status" value="1"/>
</dbReference>
<organism evidence="3 4">
    <name type="scientific">Nakamurella aerolata</name>
    <dbReference type="NCBI Taxonomy" id="1656892"/>
    <lineage>
        <taxon>Bacteria</taxon>
        <taxon>Bacillati</taxon>
        <taxon>Actinomycetota</taxon>
        <taxon>Actinomycetes</taxon>
        <taxon>Nakamurellales</taxon>
        <taxon>Nakamurellaceae</taxon>
        <taxon>Nakamurella</taxon>
    </lineage>
</organism>
<evidence type="ECO:0000313" key="4">
    <source>
        <dbReference type="Proteomes" id="UP000562984"/>
    </source>
</evidence>
<evidence type="ECO:0000259" key="1">
    <source>
        <dbReference type="Pfam" id="PF13280"/>
    </source>
</evidence>
<name>A0A849A2Y9_9ACTN</name>
<evidence type="ECO:0000313" key="3">
    <source>
        <dbReference type="EMBL" id="NNG35404.1"/>
    </source>
</evidence>
<keyword evidence="3" id="KW-0238">DNA-binding</keyword>
<proteinExistence type="predicted"/>
<reference evidence="3 4" key="1">
    <citation type="submission" date="2020-05" db="EMBL/GenBank/DDBJ databases">
        <title>Nakamurella sp. DB0629 isolated from air conditioner.</title>
        <authorList>
            <person name="Kim D.H."/>
            <person name="Kim D.-U."/>
        </authorList>
    </citation>
    <scope>NUCLEOTIDE SEQUENCE [LARGE SCALE GENOMIC DNA]</scope>
    <source>
        <strain evidence="3 4">DB0629</strain>
    </source>
</reference>
<dbReference type="InterPro" id="IPR026881">
    <property type="entry name" value="WYL_dom"/>
</dbReference>
<comment type="caution">
    <text evidence="3">The sequence shown here is derived from an EMBL/GenBank/DDBJ whole genome shotgun (WGS) entry which is preliminary data.</text>
</comment>
<dbReference type="AlphaFoldDB" id="A0A849A2Y9"/>
<gene>
    <name evidence="3" type="ORF">HKD39_06710</name>
</gene>
<sequence length="763" mass="79961">MSVPTSFPGSAGGPGTSAPSSTALVLAWLRERTPEQLVALLRARPDLTLPAPTDLAVLARRMVIPTSIYRALEQITAAERSALTAAAVADERHAGVTVTDLGHWVPDAEPDELAGAAWRLESLGLLLTVDDAIQVPDAVTAALGDFPAGLAPPAGLSDDQVSAALAAVDDRQREVLTLLDRTGPLGYSPPSSPSSRVVDELVTAGLLERLDPATVRLPREVAIALRDGLPLRAWPRPPELPTASAADAARVDSTAAGQALATLGLVKELIELIGGRAIPDLKSGGIGVRELRRLAKDLKTEEHRVAFGLELLHTGRLITQDTDHPERAGALTWQVTGLADDFLDLPDEQAWAELAIGWLALTRDPARAGRPDPNSGSGSKALPALGSELTWIRGPADRRFLLEALASLPPGAGLSHGALGEYLGYLAPQRSAARRSALIDDTLPEATWLGLVAFDAIADAGRVLLTDPEPGRLAAALAAALPPPVNEVMVQADLTVVAPGRLAPALAERLGQVADLESAGMASVYRVTPGSIQRALDSGHSATDLHRLFSEHSRTPVPQALSYLIDDTARRHGVLRVGSAGCYLRSDDPALLAQAVSAAGAAGFTLRLLAPTVAVGPADAVDVLNALAAGGIGVSAEDARGVVTDLRRRPNRAQPALLHRRREPAAPTTEQLTRLVDRLLATSGGDEVPDSPQSVTETVTALREAVAGSYPVWITYAERDGSTVTRHVQPVVVSGGNLVGFDQLRGSMRSFALHRISRVSTSP</sequence>